<dbReference type="InterPro" id="IPR000225">
    <property type="entry name" value="Armadillo"/>
</dbReference>
<evidence type="ECO:0000259" key="11">
    <source>
        <dbReference type="Pfam" id="PF11701"/>
    </source>
</evidence>
<keyword evidence="6" id="KW-0963">Cytoplasm</keyword>
<dbReference type="InterPro" id="IPR016024">
    <property type="entry name" value="ARM-type_fold"/>
</dbReference>
<evidence type="ECO:0000256" key="6">
    <source>
        <dbReference type="ARBA" id="ARBA00022490"/>
    </source>
</evidence>
<dbReference type="EMBL" id="JADGJD010000133">
    <property type="protein sequence ID" value="KAJ3054508.1"/>
    <property type="molecule type" value="Genomic_DNA"/>
</dbReference>
<feature type="repeat" description="ARM" evidence="10">
    <location>
        <begin position="576"/>
        <end position="618"/>
    </location>
</feature>
<evidence type="ECO:0000256" key="3">
    <source>
        <dbReference type="ARBA" id="ARBA00004556"/>
    </source>
</evidence>
<keyword evidence="13" id="KW-1185">Reference proteome</keyword>
<dbReference type="PROSITE" id="PS50176">
    <property type="entry name" value="ARM_REPEAT"/>
    <property type="match status" value="1"/>
</dbReference>
<evidence type="ECO:0000256" key="4">
    <source>
        <dbReference type="ARBA" id="ARBA00020768"/>
    </source>
</evidence>
<dbReference type="GO" id="GO:0048471">
    <property type="term" value="C:perinuclear region of cytoplasm"/>
    <property type="evidence" value="ECO:0007669"/>
    <property type="project" value="UniProtKB-SubCell"/>
</dbReference>
<dbReference type="InterPro" id="IPR024660">
    <property type="entry name" value="UCS_central_dom"/>
</dbReference>
<evidence type="ECO:0000256" key="8">
    <source>
        <dbReference type="ARBA" id="ARBA00022782"/>
    </source>
</evidence>
<evidence type="ECO:0000313" key="12">
    <source>
        <dbReference type="EMBL" id="KAJ3054508.1"/>
    </source>
</evidence>
<dbReference type="SUPFAM" id="SSF48371">
    <property type="entry name" value="ARM repeat"/>
    <property type="match status" value="3"/>
</dbReference>
<keyword evidence="9" id="KW-0802">TPR repeat</keyword>
<gene>
    <name evidence="12" type="primary">UNC45A</name>
    <name evidence="12" type="ORF">HK097_001631</name>
</gene>
<evidence type="ECO:0000313" key="13">
    <source>
        <dbReference type="Proteomes" id="UP001212841"/>
    </source>
</evidence>
<dbReference type="SMART" id="SM00185">
    <property type="entry name" value="ARM"/>
    <property type="match status" value="5"/>
</dbReference>
<dbReference type="AlphaFoldDB" id="A0AAD5SH37"/>
<dbReference type="PANTHER" id="PTHR45994">
    <property type="entry name" value="FI21225P1"/>
    <property type="match status" value="1"/>
</dbReference>
<evidence type="ECO:0000256" key="9">
    <source>
        <dbReference type="ARBA" id="ARBA00022803"/>
    </source>
</evidence>
<dbReference type="InterPro" id="IPR011990">
    <property type="entry name" value="TPR-like_helical_dom_sf"/>
</dbReference>
<comment type="subcellular location">
    <subcellularLocation>
        <location evidence="1">Cytoplasm</location>
        <location evidence="1">Myofibril</location>
        <location evidence="1">Sarcomere</location>
        <location evidence="1">A band</location>
    </subcellularLocation>
    <subcellularLocation>
        <location evidence="2">Cytoplasm</location>
        <location evidence="2">Myofibril</location>
        <location evidence="2">Sarcomere</location>
        <location evidence="2">Z line</location>
    </subcellularLocation>
    <subcellularLocation>
        <location evidence="3">Cytoplasm</location>
        <location evidence="3">Perinuclear region</location>
    </subcellularLocation>
</comment>
<dbReference type="GO" id="GO:0051879">
    <property type="term" value="F:Hsp90 protein binding"/>
    <property type="evidence" value="ECO:0007669"/>
    <property type="project" value="TreeGrafter"/>
</dbReference>
<name>A0AAD5SH37_9FUNG</name>
<comment type="caution">
    <text evidence="12">The sequence shown here is derived from an EMBL/GenBank/DDBJ whole genome shotgun (WGS) entry which is preliminary data.</text>
</comment>
<dbReference type="Gene3D" id="1.25.40.10">
    <property type="entry name" value="Tetratricopeptide repeat domain"/>
    <property type="match status" value="1"/>
</dbReference>
<evidence type="ECO:0000256" key="5">
    <source>
        <dbReference type="ARBA" id="ARBA00022473"/>
    </source>
</evidence>
<evidence type="ECO:0000256" key="10">
    <source>
        <dbReference type="PROSITE-ProRule" id="PRU00259"/>
    </source>
</evidence>
<protein>
    <recommendedName>
        <fullName evidence="4">Protein unc-45 homolog B</fullName>
    </recommendedName>
</protein>
<dbReference type="GO" id="GO:0030154">
    <property type="term" value="P:cell differentiation"/>
    <property type="evidence" value="ECO:0007669"/>
    <property type="project" value="UniProtKB-KW"/>
</dbReference>
<organism evidence="12 13">
    <name type="scientific">Rhizophlyctis rosea</name>
    <dbReference type="NCBI Taxonomy" id="64517"/>
    <lineage>
        <taxon>Eukaryota</taxon>
        <taxon>Fungi</taxon>
        <taxon>Fungi incertae sedis</taxon>
        <taxon>Chytridiomycota</taxon>
        <taxon>Chytridiomycota incertae sedis</taxon>
        <taxon>Chytridiomycetes</taxon>
        <taxon>Rhizophlyctidales</taxon>
        <taxon>Rhizophlyctidaceae</taxon>
        <taxon>Rhizophlyctis</taxon>
    </lineage>
</organism>
<proteinExistence type="predicted"/>
<dbReference type="Gene3D" id="1.25.10.10">
    <property type="entry name" value="Leucine-rich Repeat Variant"/>
    <property type="match status" value="2"/>
</dbReference>
<evidence type="ECO:0000256" key="7">
    <source>
        <dbReference type="ARBA" id="ARBA00022541"/>
    </source>
</evidence>
<reference evidence="12" key="1">
    <citation type="submission" date="2020-05" db="EMBL/GenBank/DDBJ databases">
        <title>Phylogenomic resolution of chytrid fungi.</title>
        <authorList>
            <person name="Stajich J.E."/>
            <person name="Amses K."/>
            <person name="Simmons R."/>
            <person name="Seto K."/>
            <person name="Myers J."/>
            <person name="Bonds A."/>
            <person name="Quandt C.A."/>
            <person name="Barry K."/>
            <person name="Liu P."/>
            <person name="Grigoriev I."/>
            <person name="Longcore J.E."/>
            <person name="James T.Y."/>
        </authorList>
    </citation>
    <scope>NUCLEOTIDE SEQUENCE</scope>
    <source>
        <strain evidence="12">JEL0318</strain>
    </source>
</reference>
<keyword evidence="5" id="KW-0217">Developmental protein</keyword>
<dbReference type="PANTHER" id="PTHR45994:SF1">
    <property type="entry name" value="FI21225P1"/>
    <property type="match status" value="1"/>
</dbReference>
<dbReference type="Pfam" id="PF11701">
    <property type="entry name" value="UNC45-central"/>
    <property type="match status" value="1"/>
</dbReference>
<dbReference type="Proteomes" id="UP001212841">
    <property type="component" value="Unassembled WGS sequence"/>
</dbReference>
<evidence type="ECO:0000256" key="1">
    <source>
        <dbReference type="ARBA" id="ARBA00004161"/>
    </source>
</evidence>
<dbReference type="InterPro" id="IPR011989">
    <property type="entry name" value="ARM-like"/>
</dbReference>
<feature type="domain" description="UNC-45/Cro1/She4 central" evidence="11">
    <location>
        <begin position="299"/>
        <end position="440"/>
    </location>
</feature>
<accession>A0AAD5SH37</accession>
<keyword evidence="7" id="KW-0517">Myogenesis</keyword>
<evidence type="ECO:0000256" key="2">
    <source>
        <dbReference type="ARBA" id="ARBA00004216"/>
    </source>
</evidence>
<sequence>MTVQATSADSKTETEWQKEIDDITQSLSTIEVDAATFLKRSKAYEALGHFDRAFADVRMAINMDRENEDAIQSIHRLLRLTDKALMNGEPSLKTLILWASGGSAAAREDSEITVLQSRQSSVERRRLEAANRLAMMSSREPAVAARVVREGGIELFVPAFVTERQRVGEQGAPSLQAAFLRLLSNIALIPETAPLLLAYINEENVDIFIGKEEPSMVRVACDTLATLVLHSLPQMGIPALKAAALVIVKALLQRLSSEHEIDVRVAALNGVIKAVGNNDSALSLILSPDYERVLALSGDQEEKLRGLVPVALSRVFGHVDAKEQKTVEDATYKIIGRWLESDAAIEKTRGLQALAAVFHASSAIGSYILQQDGVIISMVDIVEFESVPVQVATVETLSSACSDKDCRKLIASRAKEVLLKFADSKEPTLSSATSLCLIKLMSTDKELEQQLLSSPTKMAATFMSVIAIGLKDGGLQQNGIEALTYLSVTPAIKAKMASDTKFLTALGQLAKQDIRALHYGVSTIIANITNYRKRLTEEEQQIRKLREMAKEDVPKDDPLDVDTEVAKRGEAVAKAGGVPALIALAKSSSENVRDAVSQAFLNLATERTLRGVLVQQGAIKPIINLSTTGSEEGKSSAAQALAKVAITVNPNLAFKGERATELVRPLISLVQNESELKQFEGLMALTNLASVDDEVRTRIVKAGGVKAMEFLQFSDNLMVRRAATEALCNMMFDETVFASYAGAKVGGGRLRMMVALCDSEDKETRRAASGALAILSSSEDACKLIMEESRGLEVVVQLIKEEDGELVHRGAECVKNLAVASGDFARRLEANGVVGVLRGLVVTGKGPVKDGAIDALKAFKAQGVNV</sequence>
<keyword evidence="8" id="KW-0221">Differentiation</keyword>